<dbReference type="Pfam" id="PF07690">
    <property type="entry name" value="MFS_1"/>
    <property type="match status" value="1"/>
</dbReference>
<dbReference type="Proteomes" id="UP001501343">
    <property type="component" value="Unassembled WGS sequence"/>
</dbReference>
<evidence type="ECO:0000259" key="8">
    <source>
        <dbReference type="PROSITE" id="PS50850"/>
    </source>
</evidence>
<feature type="transmembrane region" description="Helical" evidence="7">
    <location>
        <begin position="59"/>
        <end position="79"/>
    </location>
</feature>
<dbReference type="CDD" id="cd06173">
    <property type="entry name" value="MFS_MefA_like"/>
    <property type="match status" value="1"/>
</dbReference>
<dbReference type="Gene3D" id="1.20.1250.20">
    <property type="entry name" value="MFS general substrate transporter like domains"/>
    <property type="match status" value="1"/>
</dbReference>
<evidence type="ECO:0000313" key="9">
    <source>
        <dbReference type="EMBL" id="GAA1922970.1"/>
    </source>
</evidence>
<reference evidence="10" key="1">
    <citation type="journal article" date="2019" name="Int. J. Syst. Evol. Microbiol.">
        <title>The Global Catalogue of Microorganisms (GCM) 10K type strain sequencing project: providing services to taxonomists for standard genome sequencing and annotation.</title>
        <authorList>
            <consortium name="The Broad Institute Genomics Platform"/>
            <consortium name="The Broad Institute Genome Sequencing Center for Infectious Disease"/>
            <person name="Wu L."/>
            <person name="Ma J."/>
        </authorList>
    </citation>
    <scope>NUCLEOTIDE SEQUENCE [LARGE SCALE GENOMIC DNA]</scope>
    <source>
        <strain evidence="10">JCM 14900</strain>
    </source>
</reference>
<feature type="transmembrane region" description="Helical" evidence="7">
    <location>
        <begin position="323"/>
        <end position="341"/>
    </location>
</feature>
<dbReference type="EMBL" id="BAAAOF010000002">
    <property type="protein sequence ID" value="GAA1922970.1"/>
    <property type="molecule type" value="Genomic_DNA"/>
</dbReference>
<dbReference type="InterPro" id="IPR011701">
    <property type="entry name" value="MFS"/>
</dbReference>
<sequence>MDAEIRAEARAEASIPASRGSAADAVEADQAPATAGTARSLWRDANFMRMWGGQAFSQFGAQITELAIPVLAVLILNATEFEVGVLTASGFAAFLLVGLPAGAWIDRMRKRHVMIVADAVRAIALAALPLLWWAGVLHMWHLYVVALIMGIATVFFDVSYQSIVPSLVRPTQIAEANGKFESTAQVANIAGPAVGGWLVAVVTAPFAIVVTVFTYIASFIVLSFTRDNEVVTPKHERAPIMHEIGEGIRWVFGNRYLRRIVGCTGLSNFASNISFTLLPIFLLRELGFSPASLGLVFALGSVGGLLGAMATPHIVRWVGEARAIPVSAIAFSIAGLFLPVAALVPTIALPLLTVQMFIGSFMVLLYNITQVTFRQRVTPPRLLGRMNASIRFVVWGVTPIAALLAGGLGAWLGVTTTMWIGAVLGLASALFVVTGPFWTLRELPTADDR</sequence>
<protein>
    <submittedName>
        <fullName evidence="9">MFS transporter</fullName>
    </submittedName>
</protein>
<feature type="transmembrane region" description="Helical" evidence="7">
    <location>
        <begin position="197"/>
        <end position="224"/>
    </location>
</feature>
<evidence type="ECO:0000256" key="2">
    <source>
        <dbReference type="ARBA" id="ARBA00022475"/>
    </source>
</evidence>
<name>A0ABP5AWI2_9MICO</name>
<evidence type="ECO:0000313" key="10">
    <source>
        <dbReference type="Proteomes" id="UP001501343"/>
    </source>
</evidence>
<feature type="transmembrane region" description="Helical" evidence="7">
    <location>
        <begin position="291"/>
        <end position="311"/>
    </location>
</feature>
<keyword evidence="4 7" id="KW-1133">Transmembrane helix</keyword>
<feature type="compositionally biased region" description="Low complexity" evidence="6">
    <location>
        <begin position="12"/>
        <end position="31"/>
    </location>
</feature>
<dbReference type="InterPro" id="IPR020846">
    <property type="entry name" value="MFS_dom"/>
</dbReference>
<evidence type="ECO:0000256" key="5">
    <source>
        <dbReference type="ARBA" id="ARBA00023136"/>
    </source>
</evidence>
<evidence type="ECO:0000256" key="3">
    <source>
        <dbReference type="ARBA" id="ARBA00022692"/>
    </source>
</evidence>
<evidence type="ECO:0000256" key="1">
    <source>
        <dbReference type="ARBA" id="ARBA00004651"/>
    </source>
</evidence>
<dbReference type="PROSITE" id="PS50850">
    <property type="entry name" value="MFS"/>
    <property type="match status" value="1"/>
</dbReference>
<feature type="transmembrane region" description="Helical" evidence="7">
    <location>
        <begin position="347"/>
        <end position="368"/>
    </location>
</feature>
<feature type="transmembrane region" description="Helical" evidence="7">
    <location>
        <begin position="140"/>
        <end position="160"/>
    </location>
</feature>
<dbReference type="PANTHER" id="PTHR23513:SF6">
    <property type="entry name" value="MAJOR FACILITATOR SUPERFAMILY ASSOCIATED DOMAIN-CONTAINING PROTEIN"/>
    <property type="match status" value="1"/>
</dbReference>
<dbReference type="PANTHER" id="PTHR23513">
    <property type="entry name" value="INTEGRAL MEMBRANE EFFLUX PROTEIN-RELATED"/>
    <property type="match status" value="1"/>
</dbReference>
<evidence type="ECO:0000256" key="4">
    <source>
        <dbReference type="ARBA" id="ARBA00022989"/>
    </source>
</evidence>
<keyword evidence="5 7" id="KW-0472">Membrane</keyword>
<proteinExistence type="predicted"/>
<feature type="region of interest" description="Disordered" evidence="6">
    <location>
        <begin position="10"/>
        <end position="31"/>
    </location>
</feature>
<keyword evidence="2" id="KW-1003">Cell membrane</keyword>
<dbReference type="SUPFAM" id="SSF103473">
    <property type="entry name" value="MFS general substrate transporter"/>
    <property type="match status" value="1"/>
</dbReference>
<evidence type="ECO:0000256" key="7">
    <source>
        <dbReference type="SAM" id="Phobius"/>
    </source>
</evidence>
<dbReference type="InterPro" id="IPR036259">
    <property type="entry name" value="MFS_trans_sf"/>
</dbReference>
<feature type="domain" description="Major facilitator superfamily (MFS) profile" evidence="8">
    <location>
        <begin position="213"/>
        <end position="449"/>
    </location>
</feature>
<gene>
    <name evidence="9" type="ORF">GCM10009775_14230</name>
</gene>
<feature type="transmembrane region" description="Helical" evidence="7">
    <location>
        <begin position="389"/>
        <end position="412"/>
    </location>
</feature>
<keyword evidence="3 7" id="KW-0812">Transmembrane</keyword>
<comment type="caution">
    <text evidence="9">The sequence shown here is derived from an EMBL/GenBank/DDBJ whole genome shotgun (WGS) entry which is preliminary data.</text>
</comment>
<organism evidence="9 10">
    <name type="scientific">Microbacterium aoyamense</name>
    <dbReference type="NCBI Taxonomy" id="344166"/>
    <lineage>
        <taxon>Bacteria</taxon>
        <taxon>Bacillati</taxon>
        <taxon>Actinomycetota</taxon>
        <taxon>Actinomycetes</taxon>
        <taxon>Micrococcales</taxon>
        <taxon>Microbacteriaceae</taxon>
        <taxon>Microbacterium</taxon>
    </lineage>
</organism>
<comment type="subcellular location">
    <subcellularLocation>
        <location evidence="1">Cell membrane</location>
        <topology evidence="1">Multi-pass membrane protein</topology>
    </subcellularLocation>
</comment>
<accession>A0ABP5AWI2</accession>
<feature type="transmembrane region" description="Helical" evidence="7">
    <location>
        <begin position="418"/>
        <end position="440"/>
    </location>
</feature>
<feature type="transmembrane region" description="Helical" evidence="7">
    <location>
        <begin position="85"/>
        <end position="105"/>
    </location>
</feature>
<keyword evidence="10" id="KW-1185">Reference proteome</keyword>
<evidence type="ECO:0000256" key="6">
    <source>
        <dbReference type="SAM" id="MobiDB-lite"/>
    </source>
</evidence>